<dbReference type="PANTHER" id="PTHR48100:SF1">
    <property type="entry name" value="HISTIDINE PHOSPHATASE FAMILY PROTEIN-RELATED"/>
    <property type="match status" value="1"/>
</dbReference>
<dbReference type="SMART" id="SM00855">
    <property type="entry name" value="PGAM"/>
    <property type="match status" value="1"/>
</dbReference>
<dbReference type="AlphaFoldDB" id="A0A1I6GFY8"/>
<sequence length="193" mass="21941">MKSTRLWWVRHGPTHEKAFTGWRDVPADLSDTGKLARLHDYLPSGAALVSSDLQRARHTADVIETGRIRLPHDPDFRELDFGVWDGLHFSAVDEMHPDLSRAYWETPGDVKPPEGESWNELHARLTPKVDALHRSRHDDVVIVAHMGVIMSQLQRALGVTAYQAMSHQIEPLSVTRIDISQDGWRVEVINHQP</sequence>
<gene>
    <name evidence="1" type="ORF">SAMN04488002_1419</name>
</gene>
<keyword evidence="2" id="KW-1185">Reference proteome</keyword>
<protein>
    <submittedName>
        <fullName evidence="1">Broad specificity phosphatase PhoE</fullName>
    </submittedName>
</protein>
<reference evidence="2" key="1">
    <citation type="submission" date="2016-10" db="EMBL/GenBank/DDBJ databases">
        <authorList>
            <person name="Varghese N."/>
            <person name="Submissions S."/>
        </authorList>
    </citation>
    <scope>NUCLEOTIDE SEQUENCE [LARGE SCALE GENOMIC DNA]</scope>
    <source>
        <strain evidence="2">DSM 26921</strain>
    </source>
</reference>
<organism evidence="1 2">
    <name type="scientific">Litoreibacter janthinus</name>
    <dbReference type="NCBI Taxonomy" id="670154"/>
    <lineage>
        <taxon>Bacteria</taxon>
        <taxon>Pseudomonadati</taxon>
        <taxon>Pseudomonadota</taxon>
        <taxon>Alphaproteobacteria</taxon>
        <taxon>Rhodobacterales</taxon>
        <taxon>Roseobacteraceae</taxon>
        <taxon>Litoreibacter</taxon>
    </lineage>
</organism>
<dbReference type="CDD" id="cd07067">
    <property type="entry name" value="HP_PGM_like"/>
    <property type="match status" value="1"/>
</dbReference>
<evidence type="ECO:0000313" key="2">
    <source>
        <dbReference type="Proteomes" id="UP000199658"/>
    </source>
</evidence>
<accession>A0A1I6GFY8</accession>
<dbReference type="InterPro" id="IPR050275">
    <property type="entry name" value="PGM_Phosphatase"/>
</dbReference>
<dbReference type="Proteomes" id="UP000199658">
    <property type="component" value="Unassembled WGS sequence"/>
</dbReference>
<evidence type="ECO:0000313" key="1">
    <source>
        <dbReference type="EMBL" id="SFR41115.1"/>
    </source>
</evidence>
<dbReference type="PANTHER" id="PTHR48100">
    <property type="entry name" value="BROAD-SPECIFICITY PHOSPHATASE YOR283W-RELATED"/>
    <property type="match status" value="1"/>
</dbReference>
<dbReference type="InterPro" id="IPR029033">
    <property type="entry name" value="His_PPase_superfam"/>
</dbReference>
<dbReference type="GO" id="GO:0016791">
    <property type="term" value="F:phosphatase activity"/>
    <property type="evidence" value="ECO:0007669"/>
    <property type="project" value="TreeGrafter"/>
</dbReference>
<dbReference type="SUPFAM" id="SSF53254">
    <property type="entry name" value="Phosphoglycerate mutase-like"/>
    <property type="match status" value="1"/>
</dbReference>
<dbReference type="GO" id="GO:0005737">
    <property type="term" value="C:cytoplasm"/>
    <property type="evidence" value="ECO:0007669"/>
    <property type="project" value="TreeGrafter"/>
</dbReference>
<dbReference type="EMBL" id="FOYO01000001">
    <property type="protein sequence ID" value="SFR41115.1"/>
    <property type="molecule type" value="Genomic_DNA"/>
</dbReference>
<dbReference type="STRING" id="670154.SAMN04488002_1419"/>
<dbReference type="Gene3D" id="3.40.50.1240">
    <property type="entry name" value="Phosphoglycerate mutase-like"/>
    <property type="match status" value="1"/>
</dbReference>
<name>A0A1I6GFY8_9RHOB</name>
<dbReference type="Pfam" id="PF00300">
    <property type="entry name" value="His_Phos_1"/>
    <property type="match status" value="1"/>
</dbReference>
<proteinExistence type="predicted"/>
<dbReference type="RefSeq" id="WP_245780929.1">
    <property type="nucleotide sequence ID" value="NZ_FOYO01000001.1"/>
</dbReference>
<dbReference type="InterPro" id="IPR013078">
    <property type="entry name" value="His_Pase_superF_clade-1"/>
</dbReference>